<feature type="domain" description="SecDF P1 head subdomain" evidence="2">
    <location>
        <begin position="65"/>
        <end position="166"/>
    </location>
</feature>
<sequence>MSMAHHRTPFFSSRRRALLLAAGSAALLALAGCAGSGALSQATSFELRGATTAPTPGWIKAENSDLPGTVVYLSPEAVLDAGDVQRATAQKDAAGRAILVLQFSLAGTARLAAASRELMGRQLAAVIEGRVTNMASVQGPMTINTMALTGFKSFDDAARLAHQLSSSK</sequence>
<dbReference type="EMBL" id="WNDX01000103">
    <property type="protein sequence ID" value="KAF1041866.1"/>
    <property type="molecule type" value="Genomic_DNA"/>
</dbReference>
<dbReference type="Proteomes" id="UP000462435">
    <property type="component" value="Unassembled WGS sequence"/>
</dbReference>
<gene>
    <name evidence="3" type="ORF">GAK35_03045</name>
</gene>
<feature type="chain" id="PRO_5031197317" description="SecDF P1 head subdomain domain-containing protein" evidence="1">
    <location>
        <begin position="32"/>
        <end position="168"/>
    </location>
</feature>
<feature type="signal peptide" evidence="1">
    <location>
        <begin position="1"/>
        <end position="31"/>
    </location>
</feature>
<dbReference type="PROSITE" id="PS51318">
    <property type="entry name" value="TAT"/>
    <property type="match status" value="1"/>
</dbReference>
<comment type="caution">
    <text evidence="3">The sequence shown here is derived from an EMBL/GenBank/DDBJ whole genome shotgun (WGS) entry which is preliminary data.</text>
</comment>
<proteinExistence type="predicted"/>
<evidence type="ECO:0000313" key="3">
    <source>
        <dbReference type="EMBL" id="KAF1041866.1"/>
    </source>
</evidence>
<name>A0A7V8FVB7_9BURK</name>
<evidence type="ECO:0000259" key="2">
    <source>
        <dbReference type="Pfam" id="PF22599"/>
    </source>
</evidence>
<accession>A0A7V8FVB7</accession>
<dbReference type="PROSITE" id="PS51257">
    <property type="entry name" value="PROKAR_LIPOPROTEIN"/>
    <property type="match status" value="1"/>
</dbReference>
<protein>
    <recommendedName>
        <fullName evidence="2">SecDF P1 head subdomain domain-containing protein</fullName>
    </recommendedName>
</protein>
<dbReference type="Pfam" id="PF22599">
    <property type="entry name" value="SecDF_P1_head"/>
    <property type="match status" value="1"/>
</dbReference>
<dbReference type="AlphaFoldDB" id="A0A7V8FVB7"/>
<evidence type="ECO:0000313" key="4">
    <source>
        <dbReference type="Proteomes" id="UP000462435"/>
    </source>
</evidence>
<keyword evidence="1" id="KW-0732">Signal</keyword>
<dbReference type="InterPro" id="IPR054384">
    <property type="entry name" value="SecDF_P1_head"/>
</dbReference>
<dbReference type="Gene3D" id="3.30.1360.200">
    <property type="match status" value="1"/>
</dbReference>
<evidence type="ECO:0000256" key="1">
    <source>
        <dbReference type="SAM" id="SignalP"/>
    </source>
</evidence>
<reference evidence="4" key="1">
    <citation type="journal article" date="2020" name="MBio">
        <title>Horizontal gene transfer to a defensive symbiont with a reduced genome amongst a multipartite beetle microbiome.</title>
        <authorList>
            <person name="Waterworth S.C."/>
            <person name="Florez L.V."/>
            <person name="Rees E.R."/>
            <person name="Hertweck C."/>
            <person name="Kaltenpoth M."/>
            <person name="Kwan J.C."/>
        </authorList>
    </citation>
    <scope>NUCLEOTIDE SEQUENCE [LARGE SCALE GENOMIC DNA]</scope>
</reference>
<dbReference type="InterPro" id="IPR006311">
    <property type="entry name" value="TAT_signal"/>
</dbReference>
<organism evidence="3 4">
    <name type="scientific">Herbaspirillum frisingense</name>
    <dbReference type="NCBI Taxonomy" id="92645"/>
    <lineage>
        <taxon>Bacteria</taxon>
        <taxon>Pseudomonadati</taxon>
        <taxon>Pseudomonadota</taxon>
        <taxon>Betaproteobacteria</taxon>
        <taxon>Burkholderiales</taxon>
        <taxon>Oxalobacteraceae</taxon>
        <taxon>Herbaspirillum</taxon>
    </lineage>
</organism>